<organism evidence="2 3">
    <name type="scientific">Reyranella soli</name>
    <dbReference type="NCBI Taxonomy" id="1230389"/>
    <lineage>
        <taxon>Bacteria</taxon>
        <taxon>Pseudomonadati</taxon>
        <taxon>Pseudomonadota</taxon>
        <taxon>Alphaproteobacteria</taxon>
        <taxon>Hyphomicrobiales</taxon>
        <taxon>Reyranellaceae</taxon>
        <taxon>Reyranella</taxon>
    </lineage>
</organism>
<dbReference type="Gene3D" id="3.40.50.1110">
    <property type="entry name" value="SGNH hydrolase"/>
    <property type="match status" value="1"/>
</dbReference>
<reference evidence="2 3" key="1">
    <citation type="submission" date="2019-07" db="EMBL/GenBank/DDBJ databases">
        <title>Whole genome shotgun sequence of Reyranella soli NBRC 108950.</title>
        <authorList>
            <person name="Hosoyama A."/>
            <person name="Uohara A."/>
            <person name="Ohji S."/>
            <person name="Ichikawa N."/>
        </authorList>
    </citation>
    <scope>NUCLEOTIDE SEQUENCE [LARGE SCALE GENOMIC DNA]</scope>
    <source>
        <strain evidence="2 3">NBRC 108950</strain>
    </source>
</reference>
<proteinExistence type="predicted"/>
<dbReference type="SUPFAM" id="SSF52266">
    <property type="entry name" value="SGNH hydrolase"/>
    <property type="match status" value="1"/>
</dbReference>
<evidence type="ECO:0000256" key="1">
    <source>
        <dbReference type="SAM" id="Phobius"/>
    </source>
</evidence>
<dbReference type="AlphaFoldDB" id="A0A512NS23"/>
<feature type="transmembrane region" description="Helical" evidence="1">
    <location>
        <begin position="12"/>
        <end position="35"/>
    </location>
</feature>
<keyword evidence="1" id="KW-1133">Transmembrane helix</keyword>
<evidence type="ECO:0008006" key="4">
    <source>
        <dbReference type="Google" id="ProtNLM"/>
    </source>
</evidence>
<dbReference type="GO" id="GO:0016788">
    <property type="term" value="F:hydrolase activity, acting on ester bonds"/>
    <property type="evidence" value="ECO:0007669"/>
    <property type="project" value="UniProtKB-ARBA"/>
</dbReference>
<evidence type="ECO:0000313" key="2">
    <source>
        <dbReference type="EMBL" id="GEP61751.1"/>
    </source>
</evidence>
<evidence type="ECO:0000313" key="3">
    <source>
        <dbReference type="Proteomes" id="UP000321058"/>
    </source>
</evidence>
<dbReference type="InterPro" id="IPR036514">
    <property type="entry name" value="SGNH_hydro_sf"/>
</dbReference>
<accession>A0A512NS23</accession>
<dbReference type="Proteomes" id="UP000321058">
    <property type="component" value="Unassembled WGS sequence"/>
</dbReference>
<gene>
    <name evidence="2" type="ORF">RSO01_89170</name>
</gene>
<protein>
    <recommendedName>
        <fullName evidence="4">AlgX/AlgJ SGNH hydrolase-like domain-containing protein</fullName>
    </recommendedName>
</protein>
<sequence length="377" mass="42543">MKTRKALDWAFVMAFNIVAIIAILGVGELAARWIADSASTYQDEQLPMCRPDPLTIWRYQPDLRLTYRTPEFETQIRTNDVGLREGPIATEAEGATTVLFIGDSFTFGWGVAKEQRYSEVLARLMAERRPGTQLRIVNAGHWMYTFDQQLVMMKEMIERYQPAVVVQGFYWMHVCTLFNHRLVRAPNGTLQAVEDSKIKVSDRGVLKFRSDWLERPPLNSQLVVLIARWLLNRDLHERVGETVDYMRPGSTKDEALWNLTDELVGETIRSLRTAGIAYVPFLIPTSVEVGSTQWRHVNWEAATPPTGIIEPSLPATRLAAIFTRNGANVVPLATAMSERGGAALYFLQDAHWTAKGHAVAAEILAPHLDKALGQLRR</sequence>
<dbReference type="RefSeq" id="WP_147157041.1">
    <property type="nucleotide sequence ID" value="NZ_BKAJ01000252.1"/>
</dbReference>
<keyword evidence="1" id="KW-0472">Membrane</keyword>
<comment type="caution">
    <text evidence="2">The sequence shown here is derived from an EMBL/GenBank/DDBJ whole genome shotgun (WGS) entry which is preliminary data.</text>
</comment>
<keyword evidence="1" id="KW-0812">Transmembrane</keyword>
<keyword evidence="3" id="KW-1185">Reference proteome</keyword>
<name>A0A512NS23_9HYPH</name>
<dbReference type="EMBL" id="BKAJ01000252">
    <property type="protein sequence ID" value="GEP61751.1"/>
    <property type="molecule type" value="Genomic_DNA"/>
</dbReference>
<dbReference type="OrthoDB" id="7351755at2"/>